<evidence type="ECO:0000313" key="7">
    <source>
        <dbReference type="EMBL" id="KAG2432645.1"/>
    </source>
</evidence>
<dbReference type="SUPFAM" id="SSF144232">
    <property type="entry name" value="HIT/MYND zinc finger-like"/>
    <property type="match status" value="1"/>
</dbReference>
<feature type="domain" description="MYND-type" evidence="6">
    <location>
        <begin position="1235"/>
        <end position="1285"/>
    </location>
</feature>
<keyword evidence="8" id="KW-1185">Reference proteome</keyword>
<proteinExistence type="predicted"/>
<sequence>MTPVRVMNSVPSEARQVVAKLSAALPAALAAYGGSKRPEQSVLDSIVACSITLEPWTSHPAADPVATLVLASGFFPCLLQAFAAQAASSAGSGVLDLASSRLPPRRPGPAGLAGGLLAASGAAASATGCCLDAACATAQRDLPVLQAATFILNMRLQGACGTDAPLPPRAAQLVAARSSVAVLRCQLFRAHSRLAAAAESAVQNDHFSSRPSLLFSDDSDKPYRDGDGPYQAIAKQHDDMMGLLLAELAASRFLEHSAALVLTQAAAQGRRDQAVRCGRMGEAEAEEADARRERSNALHFSMAGMAKSAAQLMSRRRTYISSMHGGLTAAAITALGAEARTAAGSGVAPPPQLWGVGMHTLMLAEVVAGLVAAGFGGGVRGTWGLPPELVAGLPVLGLDAREAEFDFGPLPLRQEVITSSNVRGCSCGSSSSSSKKRGALVVMRLNPAPFHTLACLLDEHLFVAELPDVGAAAAAEAEARAPLRLAGLAAPGYPGRPAGVAAVAAAGRMAAAGGEQQPRWRLPVGRRALAALCLRIVDLAAAGYTPPPPPPAAAKPKQQQAKPQPPAEQAGSKPKPKAALLGTTSASAASAAGAAPAAAATALVRMRPCDVWMAGAQGLSNARRLLALSPEAAGEQPPAAATAAAATRRSSHTAVVGRSGGDDHGGSGCGGGYQLLPAAWWRAFAALLHSPEPLRVLYNDAADAATICLSGTREVPPSRQPCAWLQSALTLERMPDPRLALQPPPSLDVAIRCGYVPAGGHGGALGCSWPLLQQLLAFAPLAASAALVTSLGKRLQLALDQAEEEEAVAAVSGGGSGSSSWFLAADGTVTRPLLELARSVAAALPQMEHVGFNAGSSSSGSSSRPADGYSWEQFCGDKSELTSWPAAEAAAAANNEAAAQVKLERWQRLQRRRLLSYTLTRWLPALARYARRLPGAELASMVQAQLRQPPARQDWKELQRYLSAAEAGLSSLGGSAAIAAAERAAWRQFLLRDVDVVGVLGAAIRTAAELLLTWQCRLPIATAAAVHSFLPQLLTLLQATCAVAPEALAAAMQQPQPRQPSWSTGLPSPCWPWDPQILRVLCLTDAQWRHTLAAPGGGADAAVAEVRAFAAAHGVAAVHGGFRGGPLARMLAHQPRGCRSFFAPLSPLVLVLVAQQVEAVQLAPHEEREAGGREQVAAGPGGSSGSHRGAAGDGGNSTTGSGSTSSGSGTAGVTGAGGGAVPPGPPRLPLRCCANPRCTNLAASVGADSDADLPLLSCSGCRGTVAYCSKGCQAAHWRAGHREACTALRGWQQA</sequence>
<evidence type="ECO:0000256" key="5">
    <source>
        <dbReference type="SAM" id="MobiDB-lite"/>
    </source>
</evidence>
<dbReference type="GO" id="GO:0008270">
    <property type="term" value="F:zinc ion binding"/>
    <property type="evidence" value="ECO:0007669"/>
    <property type="project" value="UniProtKB-KW"/>
</dbReference>
<feature type="compositionally biased region" description="Low complexity" evidence="5">
    <location>
        <begin position="1198"/>
        <end position="1208"/>
    </location>
</feature>
<keyword evidence="2 4" id="KW-0863">Zinc-finger</keyword>
<dbReference type="PROSITE" id="PS50865">
    <property type="entry name" value="ZF_MYND_2"/>
    <property type="match status" value="1"/>
</dbReference>
<name>A0A835T550_CHLIN</name>
<feature type="compositionally biased region" description="Gly residues" evidence="5">
    <location>
        <begin position="1209"/>
        <end position="1221"/>
    </location>
</feature>
<dbReference type="InterPro" id="IPR002893">
    <property type="entry name" value="Znf_MYND"/>
</dbReference>
<keyword evidence="1" id="KW-0479">Metal-binding</keyword>
<dbReference type="Gene3D" id="6.10.140.2220">
    <property type="match status" value="1"/>
</dbReference>
<dbReference type="EMBL" id="JAEHOC010000021">
    <property type="protein sequence ID" value="KAG2432645.1"/>
    <property type="molecule type" value="Genomic_DNA"/>
</dbReference>
<gene>
    <name evidence="7" type="ORF">HXX76_008985</name>
</gene>
<dbReference type="Proteomes" id="UP000650467">
    <property type="component" value="Unassembled WGS sequence"/>
</dbReference>
<evidence type="ECO:0000313" key="8">
    <source>
        <dbReference type="Proteomes" id="UP000650467"/>
    </source>
</evidence>
<protein>
    <recommendedName>
        <fullName evidence="6">MYND-type domain-containing protein</fullName>
    </recommendedName>
</protein>
<comment type="caution">
    <text evidence="7">The sequence shown here is derived from an EMBL/GenBank/DDBJ whole genome shotgun (WGS) entry which is preliminary data.</text>
</comment>
<accession>A0A835T550</accession>
<dbReference type="OrthoDB" id="551166at2759"/>
<organism evidence="7 8">
    <name type="scientific">Chlamydomonas incerta</name>
    <dbReference type="NCBI Taxonomy" id="51695"/>
    <lineage>
        <taxon>Eukaryota</taxon>
        <taxon>Viridiplantae</taxon>
        <taxon>Chlorophyta</taxon>
        <taxon>core chlorophytes</taxon>
        <taxon>Chlorophyceae</taxon>
        <taxon>CS clade</taxon>
        <taxon>Chlamydomonadales</taxon>
        <taxon>Chlamydomonadaceae</taxon>
        <taxon>Chlamydomonas</taxon>
    </lineage>
</organism>
<dbReference type="Pfam" id="PF01753">
    <property type="entry name" value="zf-MYND"/>
    <property type="match status" value="1"/>
</dbReference>
<evidence type="ECO:0000259" key="6">
    <source>
        <dbReference type="PROSITE" id="PS50865"/>
    </source>
</evidence>
<feature type="compositionally biased region" description="Low complexity" evidence="5">
    <location>
        <begin position="554"/>
        <end position="570"/>
    </location>
</feature>
<feature type="region of interest" description="Disordered" evidence="5">
    <location>
        <begin position="1165"/>
        <end position="1221"/>
    </location>
</feature>
<evidence type="ECO:0000256" key="2">
    <source>
        <dbReference type="ARBA" id="ARBA00022771"/>
    </source>
</evidence>
<evidence type="ECO:0000256" key="1">
    <source>
        <dbReference type="ARBA" id="ARBA00022723"/>
    </source>
</evidence>
<evidence type="ECO:0000256" key="4">
    <source>
        <dbReference type="PROSITE-ProRule" id="PRU00134"/>
    </source>
</evidence>
<evidence type="ECO:0000256" key="3">
    <source>
        <dbReference type="ARBA" id="ARBA00022833"/>
    </source>
</evidence>
<reference evidence="7" key="1">
    <citation type="journal article" date="2020" name="bioRxiv">
        <title>Comparative genomics of Chlamydomonas.</title>
        <authorList>
            <person name="Craig R.J."/>
            <person name="Hasan A.R."/>
            <person name="Ness R.W."/>
            <person name="Keightley P.D."/>
        </authorList>
    </citation>
    <scope>NUCLEOTIDE SEQUENCE</scope>
    <source>
        <strain evidence="7">SAG 7.73</strain>
    </source>
</reference>
<feature type="region of interest" description="Disordered" evidence="5">
    <location>
        <begin position="545"/>
        <end position="583"/>
    </location>
</feature>
<keyword evidence="3" id="KW-0862">Zinc</keyword>